<name>A0AAV2R058_MEGNR</name>
<dbReference type="PANTHER" id="PTHR24346:SF30">
    <property type="entry name" value="MATERNAL EMBRYONIC LEUCINE ZIPPER KINASE"/>
    <property type="match status" value="1"/>
</dbReference>
<evidence type="ECO:0000256" key="2">
    <source>
        <dbReference type="ARBA" id="ARBA00022840"/>
    </source>
</evidence>
<feature type="domain" description="Protein kinase" evidence="3">
    <location>
        <begin position="1"/>
        <end position="195"/>
    </location>
</feature>
<dbReference type="Proteomes" id="UP001497623">
    <property type="component" value="Unassembled WGS sequence"/>
</dbReference>
<keyword evidence="1" id="KW-0547">Nucleotide-binding</keyword>
<comment type="caution">
    <text evidence="4">The sequence shown here is derived from an EMBL/GenBank/DDBJ whole genome shotgun (WGS) entry which is preliminary data.</text>
</comment>
<dbReference type="Pfam" id="PF00069">
    <property type="entry name" value="Pkinase"/>
    <property type="match status" value="1"/>
</dbReference>
<evidence type="ECO:0000313" key="5">
    <source>
        <dbReference type="Proteomes" id="UP001497623"/>
    </source>
</evidence>
<organism evidence="4 5">
    <name type="scientific">Meganyctiphanes norvegica</name>
    <name type="common">Northern krill</name>
    <name type="synonym">Thysanopoda norvegica</name>
    <dbReference type="NCBI Taxonomy" id="48144"/>
    <lineage>
        <taxon>Eukaryota</taxon>
        <taxon>Metazoa</taxon>
        <taxon>Ecdysozoa</taxon>
        <taxon>Arthropoda</taxon>
        <taxon>Crustacea</taxon>
        <taxon>Multicrustacea</taxon>
        <taxon>Malacostraca</taxon>
        <taxon>Eumalacostraca</taxon>
        <taxon>Eucarida</taxon>
        <taxon>Euphausiacea</taxon>
        <taxon>Euphausiidae</taxon>
        <taxon>Meganyctiphanes</taxon>
    </lineage>
</organism>
<dbReference type="EMBL" id="CAXKWB010012692">
    <property type="protein sequence ID" value="CAL4105128.1"/>
    <property type="molecule type" value="Genomic_DNA"/>
</dbReference>
<sequence>MTKQIGEGAYGKVRLSFKQGKGTLILNKYHQQQIINEILEMYYKIQLMKAVKHPFIIRLEDVIDNNDCPEKIYLDLELADWGDFFDYVSSRKRLPEQLAKFYFYQLALAIQYLHNRGITHRDIKLENISLETNAEESHLKLTDFDMSKLAADITKMTTMCGTKTYMAPELLMISSTNTYNKKVDLWCIGVNFLWV</sequence>
<protein>
    <recommendedName>
        <fullName evidence="3">Protein kinase domain-containing protein</fullName>
    </recommendedName>
</protein>
<evidence type="ECO:0000259" key="3">
    <source>
        <dbReference type="PROSITE" id="PS50011"/>
    </source>
</evidence>
<dbReference type="GO" id="GO:0005737">
    <property type="term" value="C:cytoplasm"/>
    <property type="evidence" value="ECO:0007669"/>
    <property type="project" value="TreeGrafter"/>
</dbReference>
<dbReference type="SMART" id="SM00220">
    <property type="entry name" value="S_TKc"/>
    <property type="match status" value="1"/>
</dbReference>
<dbReference type="InterPro" id="IPR000719">
    <property type="entry name" value="Prot_kinase_dom"/>
</dbReference>
<keyword evidence="5" id="KW-1185">Reference proteome</keyword>
<evidence type="ECO:0000256" key="1">
    <source>
        <dbReference type="ARBA" id="ARBA00022741"/>
    </source>
</evidence>
<dbReference type="AlphaFoldDB" id="A0AAV2R058"/>
<dbReference type="InterPro" id="IPR011009">
    <property type="entry name" value="Kinase-like_dom_sf"/>
</dbReference>
<reference evidence="4 5" key="1">
    <citation type="submission" date="2024-05" db="EMBL/GenBank/DDBJ databases">
        <authorList>
            <person name="Wallberg A."/>
        </authorList>
    </citation>
    <scope>NUCLEOTIDE SEQUENCE [LARGE SCALE GENOMIC DNA]</scope>
</reference>
<dbReference type="PROSITE" id="PS50011">
    <property type="entry name" value="PROTEIN_KINASE_DOM"/>
    <property type="match status" value="1"/>
</dbReference>
<dbReference type="SUPFAM" id="SSF56112">
    <property type="entry name" value="Protein kinase-like (PK-like)"/>
    <property type="match status" value="1"/>
</dbReference>
<dbReference type="Gene3D" id="1.10.510.10">
    <property type="entry name" value="Transferase(Phosphotransferase) domain 1"/>
    <property type="match status" value="1"/>
</dbReference>
<proteinExistence type="predicted"/>
<dbReference type="GO" id="GO:0005524">
    <property type="term" value="F:ATP binding"/>
    <property type="evidence" value="ECO:0007669"/>
    <property type="project" value="UniProtKB-KW"/>
</dbReference>
<dbReference type="PANTHER" id="PTHR24346">
    <property type="entry name" value="MAP/MICROTUBULE AFFINITY-REGULATING KINASE"/>
    <property type="match status" value="1"/>
</dbReference>
<evidence type="ECO:0000313" key="4">
    <source>
        <dbReference type="EMBL" id="CAL4105128.1"/>
    </source>
</evidence>
<accession>A0AAV2R058</accession>
<keyword evidence="2" id="KW-0067">ATP-binding</keyword>
<dbReference type="GO" id="GO:0004674">
    <property type="term" value="F:protein serine/threonine kinase activity"/>
    <property type="evidence" value="ECO:0007669"/>
    <property type="project" value="TreeGrafter"/>
</dbReference>
<dbReference type="GO" id="GO:0035556">
    <property type="term" value="P:intracellular signal transduction"/>
    <property type="evidence" value="ECO:0007669"/>
    <property type="project" value="TreeGrafter"/>
</dbReference>
<gene>
    <name evidence="4" type="ORF">MNOR_LOCUS18033</name>
</gene>